<dbReference type="eggNOG" id="COG1841">
    <property type="taxonomic scope" value="Bacteria"/>
</dbReference>
<dbReference type="PIRSF" id="PIRSF002211">
    <property type="entry name" value="Ribosomal_L30_bac-type"/>
    <property type="match status" value="1"/>
</dbReference>
<evidence type="ECO:0000313" key="7">
    <source>
        <dbReference type="EMBL" id="EFQ81829.1"/>
    </source>
</evidence>
<evidence type="ECO:0000256" key="4">
    <source>
        <dbReference type="ARBA" id="ARBA00023274"/>
    </source>
</evidence>
<dbReference type="Gene3D" id="3.30.1390.20">
    <property type="entry name" value="Ribosomal protein L30, ferredoxin-like fold domain"/>
    <property type="match status" value="1"/>
</dbReference>
<dbReference type="SUPFAM" id="SSF55129">
    <property type="entry name" value="Ribosomal protein L30p/L7e"/>
    <property type="match status" value="1"/>
</dbReference>
<feature type="domain" description="Large ribosomal subunit protein uL30-like ferredoxin-like fold" evidence="6">
    <location>
        <begin position="4"/>
        <end position="54"/>
    </location>
</feature>
<dbReference type="HOGENOM" id="CLU_131047_2_0_11"/>
<evidence type="ECO:0000256" key="1">
    <source>
        <dbReference type="ARBA" id="ARBA00007594"/>
    </source>
</evidence>
<dbReference type="InterPro" id="IPR036919">
    <property type="entry name" value="Ribo_uL30_ferredoxin-like_sf"/>
</dbReference>
<dbReference type="CDD" id="cd01658">
    <property type="entry name" value="Ribosomal_L30"/>
    <property type="match status" value="1"/>
</dbReference>
<dbReference type="FunFam" id="3.30.1390.20:FF:000001">
    <property type="entry name" value="50S ribosomal protein L30"/>
    <property type="match status" value="1"/>
</dbReference>
<dbReference type="HAMAP" id="MF_01371_B">
    <property type="entry name" value="Ribosomal_uL30_B"/>
    <property type="match status" value="1"/>
</dbReference>
<comment type="caution">
    <text evidence="7">The sequence shown here is derived from an EMBL/GenBank/DDBJ whole genome shotgun (WGS) entry which is preliminary data.</text>
</comment>
<evidence type="ECO:0000313" key="8">
    <source>
        <dbReference type="Proteomes" id="UP000003111"/>
    </source>
</evidence>
<gene>
    <name evidence="5 7" type="primary">rpmD</name>
    <name evidence="7" type="ORF">HMPREF0063_13031</name>
</gene>
<sequence length="60" mass="6757">MASLKVTQVKSGIGRPQNQRNTLRSLGLKRIGDVVVKEDRPELRGMVETIPHLVTFEEVE</sequence>
<dbReference type="GO" id="GO:0003735">
    <property type="term" value="F:structural constituent of ribosome"/>
    <property type="evidence" value="ECO:0007669"/>
    <property type="project" value="InterPro"/>
</dbReference>
<dbReference type="OrthoDB" id="9812790at2"/>
<protein>
    <recommendedName>
        <fullName evidence="5">Large ribosomal subunit protein uL30</fullName>
    </recommendedName>
</protein>
<keyword evidence="8" id="KW-1185">Reference proteome</keyword>
<evidence type="ECO:0000259" key="6">
    <source>
        <dbReference type="Pfam" id="PF00327"/>
    </source>
</evidence>
<dbReference type="Proteomes" id="UP000003111">
    <property type="component" value="Unassembled WGS sequence"/>
</dbReference>
<dbReference type="RefSeq" id="WP_007078618.1">
    <property type="nucleotide sequence ID" value="NZ_CM001024.1"/>
</dbReference>
<dbReference type="EMBL" id="ACLF03000016">
    <property type="protein sequence ID" value="EFQ81829.1"/>
    <property type="molecule type" value="Genomic_DNA"/>
</dbReference>
<dbReference type="InterPro" id="IPR005996">
    <property type="entry name" value="Ribosomal_uL30_bac-type"/>
</dbReference>
<proteinExistence type="inferred from homology"/>
<organism evidence="7 8">
    <name type="scientific">Aeromicrobium marinum DSM 15272</name>
    <dbReference type="NCBI Taxonomy" id="585531"/>
    <lineage>
        <taxon>Bacteria</taxon>
        <taxon>Bacillati</taxon>
        <taxon>Actinomycetota</taxon>
        <taxon>Actinomycetes</taxon>
        <taxon>Propionibacteriales</taxon>
        <taxon>Nocardioidaceae</taxon>
        <taxon>Aeromicrobium</taxon>
    </lineage>
</organism>
<comment type="subunit">
    <text evidence="2 5">Part of the 50S ribosomal subunit.</text>
</comment>
<accession>E2SG72</accession>
<dbReference type="GO" id="GO:0006412">
    <property type="term" value="P:translation"/>
    <property type="evidence" value="ECO:0007669"/>
    <property type="project" value="UniProtKB-UniRule"/>
</dbReference>
<dbReference type="STRING" id="585531.HMPREF0063_13031"/>
<dbReference type="Pfam" id="PF00327">
    <property type="entry name" value="Ribosomal_L30"/>
    <property type="match status" value="1"/>
</dbReference>
<dbReference type="PANTHER" id="PTHR15892:SF2">
    <property type="entry name" value="LARGE RIBOSOMAL SUBUNIT PROTEIN UL30M"/>
    <property type="match status" value="1"/>
</dbReference>
<dbReference type="AlphaFoldDB" id="E2SG72"/>
<keyword evidence="3 5" id="KW-0689">Ribosomal protein</keyword>
<keyword evidence="4 5" id="KW-0687">Ribonucleoprotein</keyword>
<dbReference type="NCBIfam" id="TIGR01308">
    <property type="entry name" value="rpmD_bact"/>
    <property type="match status" value="1"/>
</dbReference>
<comment type="similarity">
    <text evidence="1 5">Belongs to the universal ribosomal protein uL30 family.</text>
</comment>
<dbReference type="GO" id="GO:0022625">
    <property type="term" value="C:cytosolic large ribosomal subunit"/>
    <property type="evidence" value="ECO:0007669"/>
    <property type="project" value="TreeGrafter"/>
</dbReference>
<evidence type="ECO:0000256" key="2">
    <source>
        <dbReference type="ARBA" id="ARBA00011838"/>
    </source>
</evidence>
<name>E2SG72_9ACTN</name>
<reference evidence="7" key="1">
    <citation type="submission" date="2010-08" db="EMBL/GenBank/DDBJ databases">
        <authorList>
            <person name="Muzny D."/>
            <person name="Qin X."/>
            <person name="Buhay C."/>
            <person name="Dugan-Rocha S."/>
            <person name="Ding Y."/>
            <person name="Chen G."/>
            <person name="Hawes A."/>
            <person name="Holder M."/>
            <person name="Jhangiani S."/>
            <person name="Johnson A."/>
            <person name="Khan Z."/>
            <person name="Li Z."/>
            <person name="Liu W."/>
            <person name="Liu X."/>
            <person name="Perez L."/>
            <person name="Shen H."/>
            <person name="Wang Q."/>
            <person name="Watt J."/>
            <person name="Xi L."/>
            <person name="Xin Y."/>
            <person name="Zhou J."/>
            <person name="Deng J."/>
            <person name="Jiang H."/>
            <person name="Liu Y."/>
            <person name="Qu J."/>
            <person name="Song X.-Z."/>
            <person name="Zhang L."/>
            <person name="Villasana D."/>
            <person name="Johnson A."/>
            <person name="Liu J."/>
            <person name="Liyanage D."/>
            <person name="Lorensuhewa L."/>
            <person name="Robinson T."/>
            <person name="Song A."/>
            <person name="Song B.-B."/>
            <person name="Dinh H."/>
            <person name="Thornton R."/>
            <person name="Coyle M."/>
            <person name="Francisco L."/>
            <person name="Jackson L."/>
            <person name="Javaid M."/>
            <person name="Korchina V."/>
            <person name="Kovar C."/>
            <person name="Mata R."/>
            <person name="Mathew T."/>
            <person name="Ngo R."/>
            <person name="Nguyen L."/>
            <person name="Nguyen N."/>
            <person name="Okwuonu G."/>
            <person name="Ongeri F."/>
            <person name="Pham C."/>
            <person name="Simmons D."/>
            <person name="Wilczek-Boney K."/>
            <person name="Hale W."/>
            <person name="Jakkamsetti A."/>
            <person name="Pham P."/>
            <person name="Ruth R."/>
            <person name="San Lucas F."/>
            <person name="Warren J."/>
            <person name="Zhang J."/>
            <person name="Zhao Z."/>
            <person name="Zhou C."/>
            <person name="Zhu D."/>
            <person name="Lee S."/>
            <person name="Bess C."/>
            <person name="Blankenburg K."/>
            <person name="Forbes L."/>
            <person name="Fu Q."/>
            <person name="Gubbala S."/>
            <person name="Hirani K."/>
            <person name="Jayaseelan J.C."/>
            <person name="Lara F."/>
            <person name="Munidasa M."/>
            <person name="Palculict T."/>
            <person name="Patil S."/>
            <person name="Pu L.-L."/>
            <person name="Saada N."/>
            <person name="Tang L."/>
            <person name="Weissenberger G."/>
            <person name="Zhu Y."/>
            <person name="Hemphill L."/>
            <person name="Shang Y."/>
            <person name="Youmans B."/>
            <person name="Ayvaz T."/>
            <person name="Ross M."/>
            <person name="Santibanez J."/>
            <person name="Aqrawi P."/>
            <person name="Gross S."/>
            <person name="Joshi V."/>
            <person name="Fowler G."/>
            <person name="Nazareth L."/>
            <person name="Reid J."/>
            <person name="Worley K."/>
            <person name="Petrosino J."/>
            <person name="Highlander S."/>
            <person name="Gibbs R."/>
        </authorList>
    </citation>
    <scope>NUCLEOTIDE SEQUENCE [LARGE SCALE GENOMIC DNA]</scope>
    <source>
        <strain evidence="7">DSM 15272</strain>
    </source>
</reference>
<dbReference type="InterPro" id="IPR016082">
    <property type="entry name" value="Ribosomal_uL30_ferredoxin-like"/>
</dbReference>
<evidence type="ECO:0000256" key="3">
    <source>
        <dbReference type="ARBA" id="ARBA00022980"/>
    </source>
</evidence>
<evidence type="ECO:0000256" key="5">
    <source>
        <dbReference type="HAMAP-Rule" id="MF_01371"/>
    </source>
</evidence>
<dbReference type="PANTHER" id="PTHR15892">
    <property type="entry name" value="MITOCHONDRIAL RIBOSOMAL PROTEIN L30"/>
    <property type="match status" value="1"/>
</dbReference>